<evidence type="ECO:0000313" key="2">
    <source>
        <dbReference type="EMBL" id="GAA2912343.1"/>
    </source>
</evidence>
<keyword evidence="1" id="KW-0812">Transmembrane</keyword>
<protein>
    <recommendedName>
        <fullName evidence="4">SHOCT domain-containing protein</fullName>
    </recommendedName>
</protein>
<keyword evidence="1" id="KW-0472">Membrane</keyword>
<gene>
    <name evidence="2" type="ORF">GCM10010517_78890</name>
</gene>
<name>A0ABN3WEG0_9ACTN</name>
<feature type="transmembrane region" description="Helical" evidence="1">
    <location>
        <begin position="12"/>
        <end position="33"/>
    </location>
</feature>
<dbReference type="EMBL" id="BAAAVI010000117">
    <property type="protein sequence ID" value="GAA2912343.1"/>
    <property type="molecule type" value="Genomic_DNA"/>
</dbReference>
<keyword evidence="3" id="KW-1185">Reference proteome</keyword>
<accession>A0ABN3WEG0</accession>
<evidence type="ECO:0008006" key="4">
    <source>
        <dbReference type="Google" id="ProtNLM"/>
    </source>
</evidence>
<keyword evidence="1" id="KW-1133">Transmembrane helix</keyword>
<evidence type="ECO:0000256" key="1">
    <source>
        <dbReference type="SAM" id="Phobius"/>
    </source>
</evidence>
<dbReference type="Proteomes" id="UP001500831">
    <property type="component" value="Unassembled WGS sequence"/>
</dbReference>
<sequence length="85" mass="9347">MMWYGMGGWGYVLMTISSLAFVALLVAAIVVLVRSSGRTGQRQPSAPYTPPTPEQLLAERFARGDIDADDYRQRVEVLRTGGRAT</sequence>
<evidence type="ECO:0000313" key="3">
    <source>
        <dbReference type="Proteomes" id="UP001500831"/>
    </source>
</evidence>
<reference evidence="2 3" key="1">
    <citation type="journal article" date="2019" name="Int. J. Syst. Evol. Microbiol.">
        <title>The Global Catalogue of Microorganisms (GCM) 10K type strain sequencing project: providing services to taxonomists for standard genome sequencing and annotation.</title>
        <authorList>
            <consortium name="The Broad Institute Genomics Platform"/>
            <consortium name="The Broad Institute Genome Sequencing Center for Infectious Disease"/>
            <person name="Wu L."/>
            <person name="Ma J."/>
        </authorList>
    </citation>
    <scope>NUCLEOTIDE SEQUENCE [LARGE SCALE GENOMIC DNA]</scope>
    <source>
        <strain evidence="2 3">JCM 6242</strain>
    </source>
</reference>
<comment type="caution">
    <text evidence="2">The sequence shown here is derived from an EMBL/GenBank/DDBJ whole genome shotgun (WGS) entry which is preliminary data.</text>
</comment>
<organism evidence="2 3">
    <name type="scientific">Streptosporangium fragile</name>
    <dbReference type="NCBI Taxonomy" id="46186"/>
    <lineage>
        <taxon>Bacteria</taxon>
        <taxon>Bacillati</taxon>
        <taxon>Actinomycetota</taxon>
        <taxon>Actinomycetes</taxon>
        <taxon>Streptosporangiales</taxon>
        <taxon>Streptosporangiaceae</taxon>
        <taxon>Streptosporangium</taxon>
    </lineage>
</organism>
<proteinExistence type="predicted"/>